<evidence type="ECO:0000256" key="5">
    <source>
        <dbReference type="ARBA" id="ARBA00023002"/>
    </source>
</evidence>
<dbReference type="GO" id="GO:0033539">
    <property type="term" value="P:fatty acid beta-oxidation using acyl-CoA dehydrogenase"/>
    <property type="evidence" value="ECO:0007669"/>
    <property type="project" value="TreeGrafter"/>
</dbReference>
<comment type="caution">
    <text evidence="7">The sequence shown here is derived from an EMBL/GenBank/DDBJ whole genome shotgun (WGS) entry which is preliminary data.</text>
</comment>
<comment type="similarity">
    <text evidence="2">Belongs to the acyl-CoA dehydrogenase family.</text>
</comment>
<dbReference type="InterPro" id="IPR036400">
    <property type="entry name" value="Cyt_B5-like_heme/steroid_sf"/>
</dbReference>
<evidence type="ECO:0000256" key="2">
    <source>
        <dbReference type="ARBA" id="ARBA00009347"/>
    </source>
</evidence>
<evidence type="ECO:0000256" key="3">
    <source>
        <dbReference type="ARBA" id="ARBA00022630"/>
    </source>
</evidence>
<dbReference type="Gene3D" id="1.20.140.10">
    <property type="entry name" value="Butyryl-CoA Dehydrogenase, subunit A, domain 3"/>
    <property type="match status" value="1"/>
</dbReference>
<gene>
    <name evidence="7" type="ORF">MIND_00693200</name>
</gene>
<organism evidence="7 8">
    <name type="scientific">Mycena indigotica</name>
    <dbReference type="NCBI Taxonomy" id="2126181"/>
    <lineage>
        <taxon>Eukaryota</taxon>
        <taxon>Fungi</taxon>
        <taxon>Dikarya</taxon>
        <taxon>Basidiomycota</taxon>
        <taxon>Agaricomycotina</taxon>
        <taxon>Agaricomycetes</taxon>
        <taxon>Agaricomycetidae</taxon>
        <taxon>Agaricales</taxon>
        <taxon>Marasmiineae</taxon>
        <taxon>Mycenaceae</taxon>
        <taxon>Mycena</taxon>
    </lineage>
</organism>
<evidence type="ECO:0000256" key="4">
    <source>
        <dbReference type="ARBA" id="ARBA00022827"/>
    </source>
</evidence>
<keyword evidence="8" id="KW-1185">Reference proteome</keyword>
<dbReference type="InterPro" id="IPR036250">
    <property type="entry name" value="AcylCo_DH-like_C"/>
</dbReference>
<dbReference type="GeneID" id="59346155"/>
<dbReference type="RefSeq" id="XP_037219283.1">
    <property type="nucleotide sequence ID" value="XM_037363639.1"/>
</dbReference>
<dbReference type="EMBL" id="JACAZF010000006">
    <property type="protein sequence ID" value="KAF7301283.1"/>
    <property type="molecule type" value="Genomic_DNA"/>
</dbReference>
<comment type="cofactor">
    <cofactor evidence="1">
        <name>FAD</name>
        <dbReference type="ChEBI" id="CHEBI:57692"/>
    </cofactor>
</comment>
<evidence type="ECO:0000313" key="7">
    <source>
        <dbReference type="EMBL" id="KAF7301283.1"/>
    </source>
</evidence>
<dbReference type="OrthoDB" id="2588832at2759"/>
<evidence type="ECO:0000259" key="6">
    <source>
        <dbReference type="PROSITE" id="PS50255"/>
    </source>
</evidence>
<dbReference type="InterPro" id="IPR009100">
    <property type="entry name" value="AcylCoA_DH/oxidase_NM_dom_sf"/>
</dbReference>
<dbReference type="Gene3D" id="2.40.110.10">
    <property type="entry name" value="Butyryl-CoA Dehydrogenase, subunit A, domain 2"/>
    <property type="match status" value="1"/>
</dbReference>
<dbReference type="Pfam" id="PF00441">
    <property type="entry name" value="Acyl-CoA_dh_1"/>
    <property type="match status" value="1"/>
</dbReference>
<dbReference type="PANTHER" id="PTHR48083">
    <property type="entry name" value="MEDIUM-CHAIN SPECIFIC ACYL-COA DEHYDROGENASE, MITOCHONDRIAL-RELATED"/>
    <property type="match status" value="1"/>
</dbReference>
<dbReference type="InterPro" id="IPR001199">
    <property type="entry name" value="Cyt_B5-like_heme/steroid-bd"/>
</dbReference>
<dbReference type="InterPro" id="IPR050741">
    <property type="entry name" value="Acyl-CoA_dehydrogenase"/>
</dbReference>
<dbReference type="GO" id="GO:0050660">
    <property type="term" value="F:flavin adenine dinucleotide binding"/>
    <property type="evidence" value="ECO:0007669"/>
    <property type="project" value="InterPro"/>
</dbReference>
<dbReference type="Pfam" id="PF02770">
    <property type="entry name" value="Acyl-CoA_dh_M"/>
    <property type="match status" value="1"/>
</dbReference>
<dbReference type="GO" id="GO:0003995">
    <property type="term" value="F:acyl-CoA dehydrogenase activity"/>
    <property type="evidence" value="ECO:0007669"/>
    <property type="project" value="InterPro"/>
</dbReference>
<keyword evidence="4" id="KW-0274">FAD</keyword>
<dbReference type="Proteomes" id="UP000636479">
    <property type="component" value="Unassembled WGS sequence"/>
</dbReference>
<sequence>MSKQFTEEEVAKHNQPGDLWIVVDSKVYDLSRFADMHPGGPNVLFVDTIAGKDATQAFFGLHRLEVLERPQYKRLVIGTLHGQKSLIKPPPPGAISSVPYAEASWLVPGFRSPYFTERHRKFQAGVRTFFEEVVKPAAIESEDSGKKIPQEVVDKMAEVNIIAMRLGPGKHLQGRKLLNGLVEPEEFDYFHELIINTELARFGTRGFIDGILAGAVIGLPPVLNFGSPELKARIVPEVFGGKKYIALAITEAFAGSDVSGIQTVAVREGDYWVITGTKKWITNGHFADYFTTLCKTDTGFTVILVERSDSVNTKAIKTSYSPTAGTAFVTFNRARVPVGNTLGQVGNGMKVILSNFNHERWMVTCTALAAQRVVVEECLKWASQRVVFGKPLHAQPVIRAKLAGMISRVEAGQNWLESVTHNMNNMTYAQTSELLAGPIALCKQFVGRCGTEIGNDAAQIFGGRAITVTGMGKVIENFRRTTPFDAILAGAEDVMADLGVRQALKKMPSNARL</sequence>
<protein>
    <submittedName>
        <fullName evidence="7">Cytochrome b5 heme-binding domain-containing protein</fullName>
    </submittedName>
</protein>
<evidence type="ECO:0000256" key="1">
    <source>
        <dbReference type="ARBA" id="ARBA00001974"/>
    </source>
</evidence>
<dbReference type="InterPro" id="IPR046373">
    <property type="entry name" value="Acyl-CoA_Oxase/DH_mid-dom_sf"/>
</dbReference>
<keyword evidence="3" id="KW-0285">Flavoprotein</keyword>
<dbReference type="InterPro" id="IPR006089">
    <property type="entry name" value="Acyl-CoA_DH_CS"/>
</dbReference>
<dbReference type="SMART" id="SM01117">
    <property type="entry name" value="Cyt-b5"/>
    <property type="match status" value="1"/>
</dbReference>
<dbReference type="PANTHER" id="PTHR48083:SF28">
    <property type="entry name" value="ACYL-COA DEHYDROGENASE FAMILY PROTEIN (AFU_ORTHOLOGUE AFUA_6G10880)-RELATED"/>
    <property type="match status" value="1"/>
</dbReference>
<dbReference type="Pfam" id="PF02771">
    <property type="entry name" value="Acyl-CoA_dh_N"/>
    <property type="match status" value="1"/>
</dbReference>
<dbReference type="PROSITE" id="PS50255">
    <property type="entry name" value="CYTOCHROME_B5_2"/>
    <property type="match status" value="1"/>
</dbReference>
<dbReference type="Gene3D" id="3.10.120.10">
    <property type="entry name" value="Cytochrome b5-like heme/steroid binding domain"/>
    <property type="match status" value="1"/>
</dbReference>
<name>A0A8H6SLM5_9AGAR</name>
<dbReference type="InterPro" id="IPR037069">
    <property type="entry name" value="AcylCoA_DH/ox_N_sf"/>
</dbReference>
<feature type="domain" description="Cytochrome b5 heme-binding" evidence="6">
    <location>
        <begin position="2"/>
        <end position="81"/>
    </location>
</feature>
<accession>A0A8H6SLM5</accession>
<proteinExistence type="inferred from homology"/>
<dbReference type="GO" id="GO:0005737">
    <property type="term" value="C:cytoplasm"/>
    <property type="evidence" value="ECO:0007669"/>
    <property type="project" value="TreeGrafter"/>
</dbReference>
<dbReference type="Pfam" id="PF00173">
    <property type="entry name" value="Cyt-b5"/>
    <property type="match status" value="1"/>
</dbReference>
<dbReference type="SUPFAM" id="SSF56645">
    <property type="entry name" value="Acyl-CoA dehydrogenase NM domain-like"/>
    <property type="match status" value="1"/>
</dbReference>
<dbReference type="CDD" id="cd00567">
    <property type="entry name" value="ACAD"/>
    <property type="match status" value="1"/>
</dbReference>
<evidence type="ECO:0000313" key="8">
    <source>
        <dbReference type="Proteomes" id="UP000636479"/>
    </source>
</evidence>
<dbReference type="PROSITE" id="PS00072">
    <property type="entry name" value="ACYL_COA_DH_1"/>
    <property type="match status" value="1"/>
</dbReference>
<reference evidence="7" key="1">
    <citation type="submission" date="2020-05" db="EMBL/GenBank/DDBJ databases">
        <title>Mycena genomes resolve the evolution of fungal bioluminescence.</title>
        <authorList>
            <person name="Tsai I.J."/>
        </authorList>
    </citation>
    <scope>NUCLEOTIDE SEQUENCE</scope>
    <source>
        <strain evidence="7">171206Taipei</strain>
    </source>
</reference>
<dbReference type="InterPro" id="IPR006091">
    <property type="entry name" value="Acyl-CoA_Oxase/DH_mid-dom"/>
</dbReference>
<keyword evidence="5" id="KW-0560">Oxidoreductase</keyword>
<dbReference type="Gene3D" id="1.10.540.10">
    <property type="entry name" value="Acyl-CoA dehydrogenase/oxidase, N-terminal domain"/>
    <property type="match status" value="1"/>
</dbReference>
<dbReference type="InterPro" id="IPR013786">
    <property type="entry name" value="AcylCoA_DH/ox_N"/>
</dbReference>
<dbReference type="SUPFAM" id="SSF47203">
    <property type="entry name" value="Acyl-CoA dehydrogenase C-terminal domain-like"/>
    <property type="match status" value="1"/>
</dbReference>
<dbReference type="SUPFAM" id="SSF55856">
    <property type="entry name" value="Cytochrome b5-like heme/steroid binding domain"/>
    <property type="match status" value="1"/>
</dbReference>
<dbReference type="InterPro" id="IPR009075">
    <property type="entry name" value="AcylCo_DH/oxidase_C"/>
</dbReference>
<dbReference type="AlphaFoldDB" id="A0A8H6SLM5"/>